<gene>
    <name evidence="6" type="ORF">AWC19_20760</name>
</gene>
<accession>A0A1X1Z2B4</accession>
<organism evidence="6 7">
    <name type="scientific">Mycobacterium palustre</name>
    <dbReference type="NCBI Taxonomy" id="153971"/>
    <lineage>
        <taxon>Bacteria</taxon>
        <taxon>Bacillati</taxon>
        <taxon>Actinomycetota</taxon>
        <taxon>Actinomycetes</taxon>
        <taxon>Mycobacteriales</taxon>
        <taxon>Mycobacteriaceae</taxon>
        <taxon>Mycobacterium</taxon>
        <taxon>Mycobacterium simiae complex</taxon>
    </lineage>
</organism>
<dbReference type="Gene3D" id="1.10.443.10">
    <property type="entry name" value="Intergrase catalytic core"/>
    <property type="match status" value="1"/>
</dbReference>
<dbReference type="AlphaFoldDB" id="A0A1X1Z2B4"/>
<dbReference type="InterPro" id="IPR013762">
    <property type="entry name" value="Integrase-like_cat_sf"/>
</dbReference>
<evidence type="ECO:0000313" key="7">
    <source>
        <dbReference type="Proteomes" id="UP000193529"/>
    </source>
</evidence>
<keyword evidence="3" id="KW-0238">DNA-binding</keyword>
<dbReference type="GO" id="GO:0015074">
    <property type="term" value="P:DNA integration"/>
    <property type="evidence" value="ECO:0007669"/>
    <property type="project" value="UniProtKB-KW"/>
</dbReference>
<dbReference type="PROSITE" id="PS51898">
    <property type="entry name" value="TYR_RECOMBINASE"/>
    <property type="match status" value="1"/>
</dbReference>
<dbReference type="Gene3D" id="1.10.150.130">
    <property type="match status" value="1"/>
</dbReference>
<evidence type="ECO:0000313" key="6">
    <source>
        <dbReference type="EMBL" id="ORW17473.1"/>
    </source>
</evidence>
<comment type="caution">
    <text evidence="6">The sequence shown here is derived from an EMBL/GenBank/DDBJ whole genome shotgun (WGS) entry which is preliminary data.</text>
</comment>
<dbReference type="Proteomes" id="UP000193529">
    <property type="component" value="Unassembled WGS sequence"/>
</dbReference>
<protein>
    <submittedName>
        <fullName evidence="6">Transposase</fullName>
    </submittedName>
</protein>
<dbReference type="STRING" id="153971.AWC19_20760"/>
<dbReference type="InterPro" id="IPR011010">
    <property type="entry name" value="DNA_brk_join_enz"/>
</dbReference>
<name>A0A1X1Z2B4_9MYCO</name>
<dbReference type="InterPro" id="IPR050090">
    <property type="entry name" value="Tyrosine_recombinase_XerCD"/>
</dbReference>
<evidence type="ECO:0000259" key="5">
    <source>
        <dbReference type="PROSITE" id="PS51898"/>
    </source>
</evidence>
<dbReference type="Pfam" id="PF00589">
    <property type="entry name" value="Phage_integrase"/>
    <property type="match status" value="1"/>
</dbReference>
<dbReference type="PANTHER" id="PTHR30349">
    <property type="entry name" value="PHAGE INTEGRASE-RELATED"/>
    <property type="match status" value="1"/>
</dbReference>
<proteinExistence type="inferred from homology"/>
<sequence>MTELSAGARRATLTARVRPVTVHGSRSWTLVDERGLPLVEVEQFLNWLRAVDRSSNTVRSYALHLALLYRWLRARGIGWECVTFDNLCDFVGALSAGLPPLPVRGGGSRSTGTVKAVNAAVREFYEFHRIEGRGPKELVLTRNPARAPRSSRSFLAHVEKKRPQKQPRLARRGKPSAETVSVIDFETDFAKLQDLATSARDRLLLSALYDVGLRVGQALGLRHADLDPMRRLVWVRRRTDNANGVLSKQRSDFSVDAPQRFFDLYAHYLLGELRELDTDYVFVNLSRQPVGKPLSYSNAHQLVARLGSAAGIDDLHPHVLRHTHATALARAGWTAPEIAARLGQSHASSADVYIHLAADHLGDRLRATEHLVWRPAENASR</sequence>
<dbReference type="GO" id="GO:0003677">
    <property type="term" value="F:DNA binding"/>
    <property type="evidence" value="ECO:0007669"/>
    <property type="project" value="UniProtKB-KW"/>
</dbReference>
<keyword evidence="2" id="KW-0229">DNA integration</keyword>
<dbReference type="EMBL" id="LQPJ01000145">
    <property type="protein sequence ID" value="ORW17473.1"/>
    <property type="molecule type" value="Genomic_DNA"/>
</dbReference>
<dbReference type="OrthoDB" id="9803188at2"/>
<feature type="domain" description="Tyr recombinase" evidence="5">
    <location>
        <begin position="178"/>
        <end position="366"/>
    </location>
</feature>
<dbReference type="Pfam" id="PF02899">
    <property type="entry name" value="Phage_int_SAM_1"/>
    <property type="match status" value="1"/>
</dbReference>
<comment type="similarity">
    <text evidence="1">Belongs to the 'phage' integrase family.</text>
</comment>
<keyword evidence="7" id="KW-1185">Reference proteome</keyword>
<evidence type="ECO:0000256" key="3">
    <source>
        <dbReference type="ARBA" id="ARBA00023125"/>
    </source>
</evidence>
<dbReference type="SUPFAM" id="SSF56349">
    <property type="entry name" value="DNA breaking-rejoining enzymes"/>
    <property type="match status" value="1"/>
</dbReference>
<evidence type="ECO:0000256" key="2">
    <source>
        <dbReference type="ARBA" id="ARBA00022908"/>
    </source>
</evidence>
<dbReference type="PANTHER" id="PTHR30349:SF41">
    <property type="entry name" value="INTEGRASE_RECOMBINASE PROTEIN MJ0367-RELATED"/>
    <property type="match status" value="1"/>
</dbReference>
<dbReference type="RefSeq" id="WP_085081013.1">
    <property type="nucleotide sequence ID" value="NZ_LQPJ01000145.1"/>
</dbReference>
<dbReference type="InterPro" id="IPR002104">
    <property type="entry name" value="Integrase_catalytic"/>
</dbReference>
<evidence type="ECO:0000256" key="1">
    <source>
        <dbReference type="ARBA" id="ARBA00008857"/>
    </source>
</evidence>
<dbReference type="InterPro" id="IPR004107">
    <property type="entry name" value="Integrase_SAM-like_N"/>
</dbReference>
<evidence type="ECO:0000256" key="4">
    <source>
        <dbReference type="ARBA" id="ARBA00023172"/>
    </source>
</evidence>
<dbReference type="GO" id="GO:0006310">
    <property type="term" value="P:DNA recombination"/>
    <property type="evidence" value="ECO:0007669"/>
    <property type="project" value="UniProtKB-KW"/>
</dbReference>
<keyword evidence="4" id="KW-0233">DNA recombination</keyword>
<dbReference type="InterPro" id="IPR010998">
    <property type="entry name" value="Integrase_recombinase_N"/>
</dbReference>
<reference evidence="6 7" key="1">
    <citation type="submission" date="2016-01" db="EMBL/GenBank/DDBJ databases">
        <title>The new phylogeny of the genus Mycobacterium.</title>
        <authorList>
            <person name="Tarcisio F."/>
            <person name="Conor M."/>
            <person name="Antonella G."/>
            <person name="Elisabetta G."/>
            <person name="Giulia F.S."/>
            <person name="Sara T."/>
            <person name="Anna F."/>
            <person name="Clotilde B."/>
            <person name="Roberto B."/>
            <person name="Veronica D.S."/>
            <person name="Fabio R."/>
            <person name="Monica P."/>
            <person name="Olivier J."/>
            <person name="Enrico T."/>
            <person name="Nicola S."/>
        </authorList>
    </citation>
    <scope>NUCLEOTIDE SEQUENCE [LARGE SCALE GENOMIC DNA]</scope>
    <source>
        <strain evidence="6 7">DSM 44572</strain>
    </source>
</reference>